<dbReference type="EMBL" id="PQIB02000014">
    <property type="protein sequence ID" value="RLM69865.1"/>
    <property type="molecule type" value="Genomic_DNA"/>
</dbReference>
<dbReference type="GO" id="GO:0031428">
    <property type="term" value="C:box C/D methylation guide snoRNP complex"/>
    <property type="evidence" value="ECO:0007669"/>
    <property type="project" value="InterPro"/>
</dbReference>
<dbReference type="STRING" id="4540.A0A3L6Q1M0"/>
<evidence type="ECO:0000313" key="2">
    <source>
        <dbReference type="Proteomes" id="UP000275267"/>
    </source>
</evidence>
<gene>
    <name evidence="1" type="ORF">C2845_PM17G06180</name>
</gene>
<dbReference type="Proteomes" id="UP000275267">
    <property type="component" value="Unassembled WGS sequence"/>
</dbReference>
<dbReference type="PANTHER" id="PTHR10894:SF24">
    <property type="entry name" value="OS02G0511800 PROTEIN"/>
    <property type="match status" value="1"/>
</dbReference>
<name>A0A3L6Q1M0_PANMI</name>
<dbReference type="OrthoDB" id="693130at2759"/>
<dbReference type="AlphaFoldDB" id="A0A3L6Q1M0"/>
<reference evidence="2" key="1">
    <citation type="journal article" date="2019" name="Nat. Commun.">
        <title>The genome of broomcorn millet.</title>
        <authorList>
            <person name="Zou C."/>
            <person name="Miki D."/>
            <person name="Li D."/>
            <person name="Tang Q."/>
            <person name="Xiao L."/>
            <person name="Rajput S."/>
            <person name="Deng P."/>
            <person name="Jia W."/>
            <person name="Huang R."/>
            <person name="Zhang M."/>
            <person name="Sun Y."/>
            <person name="Hu J."/>
            <person name="Fu X."/>
            <person name="Schnable P.S."/>
            <person name="Li F."/>
            <person name="Zhang H."/>
            <person name="Feng B."/>
            <person name="Zhu X."/>
            <person name="Liu R."/>
            <person name="Schnable J.C."/>
            <person name="Zhu J.-K."/>
            <person name="Zhang H."/>
        </authorList>
    </citation>
    <scope>NUCLEOTIDE SEQUENCE [LARGE SCALE GENOMIC DNA]</scope>
</reference>
<dbReference type="PANTHER" id="PTHR10894">
    <property type="entry name" value="NUCLEOLAR PROTEIN 5 NUCLEOLAR PROTEIN NOP5 NOP58"/>
    <property type="match status" value="1"/>
</dbReference>
<organism evidence="1 2">
    <name type="scientific">Panicum miliaceum</name>
    <name type="common">Proso millet</name>
    <name type="synonym">Broomcorn millet</name>
    <dbReference type="NCBI Taxonomy" id="4540"/>
    <lineage>
        <taxon>Eukaryota</taxon>
        <taxon>Viridiplantae</taxon>
        <taxon>Streptophyta</taxon>
        <taxon>Embryophyta</taxon>
        <taxon>Tracheophyta</taxon>
        <taxon>Spermatophyta</taxon>
        <taxon>Magnoliopsida</taxon>
        <taxon>Liliopsida</taxon>
        <taxon>Poales</taxon>
        <taxon>Poaceae</taxon>
        <taxon>PACMAD clade</taxon>
        <taxon>Panicoideae</taxon>
        <taxon>Panicodae</taxon>
        <taxon>Paniceae</taxon>
        <taxon>Panicinae</taxon>
        <taxon>Panicum</taxon>
        <taxon>Panicum sect. Panicum</taxon>
    </lineage>
</organism>
<sequence>MASVEELLNECLAIVAKNECLDEADETAKLLITVVVGVLKNQANGPLNVMASTVRGYPIRFFPNPLESVGSFVIAGYKGGVMAAVVYSGKNKAGTECGWLLAFAVTNSTGRKIYAECGSIVKFIHLNWAQVLQKLEHAGTIAVAFDKDTGTSIHATISGTISNRSAVAATFSVKKFGNGGLILLLFETPSGFAIFRFDGVQLFLPNAMESIWASFVKDYMAENEFKTFKDKAHVFNHTGVNKELAEMIRKWHTPGQLGKLEHKTIIESKLKIPCLHDDTVMEVMWGTKNLIKSLVPTEYSELSKGDRPQMSFGMKTVLKRHDIFVLPEMWRHEGTDQRVGAWGGLGFTATRMRRRGPWHCARGGLGSAREPARGQRYSLMLHVRPRPRDGSAWACCTWHPHA</sequence>
<protein>
    <submittedName>
        <fullName evidence="1">Uncharacterized protein</fullName>
    </submittedName>
</protein>
<proteinExistence type="predicted"/>
<comment type="caution">
    <text evidence="1">The sequence shown here is derived from an EMBL/GenBank/DDBJ whole genome shotgun (WGS) entry which is preliminary data.</text>
</comment>
<dbReference type="GO" id="GO:0032040">
    <property type="term" value="C:small-subunit processome"/>
    <property type="evidence" value="ECO:0007669"/>
    <property type="project" value="InterPro"/>
</dbReference>
<dbReference type="InterPro" id="IPR045056">
    <property type="entry name" value="Nop56/Nop58"/>
</dbReference>
<keyword evidence="2" id="KW-1185">Reference proteome</keyword>
<accession>A0A3L6Q1M0</accession>
<dbReference type="GO" id="GO:0030515">
    <property type="term" value="F:snoRNA binding"/>
    <property type="evidence" value="ECO:0007669"/>
    <property type="project" value="InterPro"/>
</dbReference>
<evidence type="ECO:0000313" key="1">
    <source>
        <dbReference type="EMBL" id="RLM69865.1"/>
    </source>
</evidence>